<evidence type="ECO:0000256" key="4">
    <source>
        <dbReference type="ARBA" id="ARBA00023157"/>
    </source>
</evidence>
<sequence>TMTIHNEEHVVNVHIQYGVYSSDTVFDYSHGYIATRLFSRNACFIMKIQKEYIPELQEIGRLAFERQMMNDVYSPNNVWTEFQSGSSVLGQWKDWILYGKHIEKLCTGLPLYQ</sequence>
<dbReference type="InterPro" id="IPR007084">
    <property type="entry name" value="BRICHOS_dom"/>
</dbReference>
<comment type="caution">
    <text evidence="8">The sequence shown here is derived from an EMBL/GenBank/DDBJ whole genome shotgun (WGS) entry which is preliminary data.</text>
</comment>
<evidence type="ECO:0000256" key="2">
    <source>
        <dbReference type="ARBA" id="ARBA00022525"/>
    </source>
</evidence>
<evidence type="ECO:0000256" key="3">
    <source>
        <dbReference type="ARBA" id="ARBA00022729"/>
    </source>
</evidence>
<dbReference type="PROSITE" id="PS50869">
    <property type="entry name" value="BRICHOS"/>
    <property type="match status" value="1"/>
</dbReference>
<dbReference type="Gene3D" id="3.30.390.150">
    <property type="match status" value="1"/>
</dbReference>
<protein>
    <recommendedName>
        <fullName evidence="5">Gastrokine-2</fullName>
    </recommendedName>
    <alternativeName>
        <fullName evidence="6">Blottin</fullName>
    </alternativeName>
</protein>
<keyword evidence="4" id="KW-1015">Disulfide bond</keyword>
<dbReference type="PANTHER" id="PTHR16483">
    <property type="entry name" value="GASTROKINE 1"/>
    <property type="match status" value="1"/>
</dbReference>
<keyword evidence="3" id="KW-0732">Signal</keyword>
<dbReference type="InterPro" id="IPR051772">
    <property type="entry name" value="Gastrokine"/>
</dbReference>
<accession>A0A7K5UMI5</accession>
<name>A0A7K5UMI5_CEPOR</name>
<dbReference type="SMART" id="SM01039">
    <property type="entry name" value="BRICHOS"/>
    <property type="match status" value="1"/>
</dbReference>
<dbReference type="GO" id="GO:0005576">
    <property type="term" value="C:extracellular region"/>
    <property type="evidence" value="ECO:0007669"/>
    <property type="project" value="UniProtKB-SubCell"/>
</dbReference>
<comment type="subcellular location">
    <subcellularLocation>
        <location evidence="1">Secreted</location>
    </subcellularLocation>
</comment>
<evidence type="ECO:0000313" key="9">
    <source>
        <dbReference type="Proteomes" id="UP000543364"/>
    </source>
</evidence>
<evidence type="ECO:0000256" key="6">
    <source>
        <dbReference type="ARBA" id="ARBA00079996"/>
    </source>
</evidence>
<feature type="non-terminal residue" evidence="8">
    <location>
        <position position="113"/>
    </location>
</feature>
<dbReference type="EMBL" id="VZRE01015557">
    <property type="protein sequence ID" value="NWU17900.1"/>
    <property type="molecule type" value="Genomic_DNA"/>
</dbReference>
<dbReference type="Pfam" id="PF04089">
    <property type="entry name" value="BRICHOS"/>
    <property type="match status" value="1"/>
</dbReference>
<organism evidence="8 9">
    <name type="scientific">Cephalopterus ornatus</name>
    <name type="common">Amazonian umbrellabird</name>
    <dbReference type="NCBI Taxonomy" id="114276"/>
    <lineage>
        <taxon>Eukaryota</taxon>
        <taxon>Metazoa</taxon>
        <taxon>Chordata</taxon>
        <taxon>Craniata</taxon>
        <taxon>Vertebrata</taxon>
        <taxon>Euteleostomi</taxon>
        <taxon>Archelosauria</taxon>
        <taxon>Archosauria</taxon>
        <taxon>Dinosauria</taxon>
        <taxon>Saurischia</taxon>
        <taxon>Theropoda</taxon>
        <taxon>Coelurosauria</taxon>
        <taxon>Aves</taxon>
        <taxon>Neognathae</taxon>
        <taxon>Neoaves</taxon>
        <taxon>Telluraves</taxon>
        <taxon>Australaves</taxon>
        <taxon>Passeriformes</taxon>
        <taxon>Cotingidae</taxon>
        <taxon>Cephalopterus</taxon>
    </lineage>
</organism>
<feature type="non-terminal residue" evidence="8">
    <location>
        <position position="1"/>
    </location>
</feature>
<evidence type="ECO:0000256" key="1">
    <source>
        <dbReference type="ARBA" id="ARBA00004613"/>
    </source>
</evidence>
<evidence type="ECO:0000313" key="8">
    <source>
        <dbReference type="EMBL" id="NWU17900.1"/>
    </source>
</evidence>
<dbReference type="AlphaFoldDB" id="A0A7K5UMI5"/>
<feature type="domain" description="BRICHOS" evidence="7">
    <location>
        <begin position="16"/>
        <end position="113"/>
    </location>
</feature>
<dbReference type="FunFam" id="3.30.390.150:FF:000004">
    <property type="entry name" value="Gastrokine 2"/>
    <property type="match status" value="1"/>
</dbReference>
<evidence type="ECO:0000256" key="5">
    <source>
        <dbReference type="ARBA" id="ARBA00070177"/>
    </source>
</evidence>
<keyword evidence="2" id="KW-0964">Secreted</keyword>
<keyword evidence="9" id="KW-1185">Reference proteome</keyword>
<evidence type="ECO:0000259" key="7">
    <source>
        <dbReference type="PROSITE" id="PS50869"/>
    </source>
</evidence>
<proteinExistence type="predicted"/>
<reference evidence="8 9" key="1">
    <citation type="submission" date="2019-09" db="EMBL/GenBank/DDBJ databases">
        <title>Bird 10,000 Genomes (B10K) Project - Family phase.</title>
        <authorList>
            <person name="Zhang G."/>
        </authorList>
    </citation>
    <scope>NUCLEOTIDE SEQUENCE [LARGE SCALE GENOMIC DNA]</scope>
    <source>
        <strain evidence="8">B10K-DU-001-01</strain>
        <tissue evidence="8">Muscle</tissue>
    </source>
</reference>
<gene>
    <name evidence="8" type="primary">Gkn2</name>
    <name evidence="8" type="ORF">CEPORN_R01300</name>
</gene>
<dbReference type="Proteomes" id="UP000543364">
    <property type="component" value="Unassembled WGS sequence"/>
</dbReference>